<keyword evidence="9 16" id="KW-0326">Glycosidase</keyword>
<feature type="region of interest" description="Disordered" evidence="17">
    <location>
        <begin position="24"/>
        <end position="43"/>
    </location>
</feature>
<gene>
    <name evidence="19" type="ORF">LEMA_P068780.1</name>
</gene>
<evidence type="ECO:0000256" key="5">
    <source>
        <dbReference type="ARBA" id="ARBA00022737"/>
    </source>
</evidence>
<dbReference type="InterPro" id="IPR011050">
    <property type="entry name" value="Pectin_lyase_fold/virulence"/>
</dbReference>
<dbReference type="CAZy" id="GH28">
    <property type="family name" value="Glycoside Hydrolase Family 28"/>
</dbReference>
<evidence type="ECO:0000256" key="16">
    <source>
        <dbReference type="RuleBase" id="RU361169"/>
    </source>
</evidence>
<feature type="signal peptide" evidence="18">
    <location>
        <begin position="1"/>
        <end position="19"/>
    </location>
</feature>
<dbReference type="GO" id="GO:0045490">
    <property type="term" value="P:pectin catabolic process"/>
    <property type="evidence" value="ECO:0007669"/>
    <property type="project" value="UniProtKB-ARBA"/>
</dbReference>
<dbReference type="VEuPathDB" id="FungiDB:LEMA_P068780.1"/>
<evidence type="ECO:0000256" key="3">
    <source>
        <dbReference type="ARBA" id="ARBA00022525"/>
    </source>
</evidence>
<dbReference type="SUPFAM" id="SSF51126">
    <property type="entry name" value="Pectin lyase-like"/>
    <property type="match status" value="1"/>
</dbReference>
<feature type="compositionally biased region" description="Low complexity" evidence="17">
    <location>
        <begin position="449"/>
        <end position="465"/>
    </location>
</feature>
<dbReference type="InterPro" id="IPR000743">
    <property type="entry name" value="Glyco_hydro_28"/>
</dbReference>
<evidence type="ECO:0000256" key="9">
    <source>
        <dbReference type="ARBA" id="ARBA00023295"/>
    </source>
</evidence>
<dbReference type="GO" id="GO:0047911">
    <property type="term" value="F:galacturan 1,4-alpha-galacturonidase activity"/>
    <property type="evidence" value="ECO:0007669"/>
    <property type="project" value="UniProtKB-EC"/>
</dbReference>
<evidence type="ECO:0000313" key="20">
    <source>
        <dbReference type="Proteomes" id="UP000002668"/>
    </source>
</evidence>
<accession>E4ZJT5</accession>
<dbReference type="EMBL" id="FP929072">
    <property type="protein sequence ID" value="CBX91370.1"/>
    <property type="molecule type" value="Genomic_DNA"/>
</dbReference>
<reference evidence="20" key="1">
    <citation type="journal article" date="2011" name="Nat. Commun.">
        <title>Effector diversification within compartments of the Leptosphaeria maculans genome affected by Repeat-Induced Point mutations.</title>
        <authorList>
            <person name="Rouxel T."/>
            <person name="Grandaubert J."/>
            <person name="Hane J.K."/>
            <person name="Hoede C."/>
            <person name="van de Wouw A.P."/>
            <person name="Couloux A."/>
            <person name="Dominguez V."/>
            <person name="Anthouard V."/>
            <person name="Bally P."/>
            <person name="Bourras S."/>
            <person name="Cozijnsen A.J."/>
            <person name="Ciuffetti L.M."/>
            <person name="Degrave A."/>
            <person name="Dilmaghani A."/>
            <person name="Duret L."/>
            <person name="Fudal I."/>
            <person name="Goodwin S.B."/>
            <person name="Gout L."/>
            <person name="Glaser N."/>
            <person name="Linglin J."/>
            <person name="Kema G.H.J."/>
            <person name="Lapalu N."/>
            <person name="Lawrence C.B."/>
            <person name="May K."/>
            <person name="Meyer M."/>
            <person name="Ollivier B."/>
            <person name="Poulain J."/>
            <person name="Schoch C.L."/>
            <person name="Simon A."/>
            <person name="Spatafora J.W."/>
            <person name="Stachowiak A."/>
            <person name="Turgeon B.G."/>
            <person name="Tyler B.M."/>
            <person name="Vincent D."/>
            <person name="Weissenbach J."/>
            <person name="Amselem J."/>
            <person name="Quesneville H."/>
            <person name="Oliver R.P."/>
            <person name="Wincker P."/>
            <person name="Balesdent M.-H."/>
            <person name="Howlett B.J."/>
        </authorList>
    </citation>
    <scope>NUCLEOTIDE SEQUENCE [LARGE SCALE GENOMIC DNA]</scope>
    <source>
        <strain evidence="20">JN3 / isolate v23.1.3 / race Av1-4-5-6-7-8</strain>
    </source>
</reference>
<comment type="catalytic activity">
    <reaction evidence="14">
        <text>[(1-&gt;4)-alpha-D-galacturonosyl](n) + H2O = alpha-D-galacturonate + [(1-&gt;4)-alpha-D-galacturonosyl](n-1)</text>
        <dbReference type="Rhea" id="RHEA:14117"/>
        <dbReference type="Rhea" id="RHEA-COMP:14570"/>
        <dbReference type="Rhea" id="RHEA-COMP:14572"/>
        <dbReference type="ChEBI" id="CHEBI:15377"/>
        <dbReference type="ChEBI" id="CHEBI:58658"/>
        <dbReference type="ChEBI" id="CHEBI:140523"/>
        <dbReference type="EC" id="3.2.1.67"/>
    </reaction>
</comment>
<dbReference type="Pfam" id="PF00295">
    <property type="entry name" value="Glyco_hydro_28"/>
    <property type="match status" value="1"/>
</dbReference>
<sequence length="465" mass="50366">MRVTEFLTFALLQATAVISTPAKKHVSSSEPSIRPNHAIGPYQPDKPFPVSPARTKTCLVASSGGGKDDSENILKAVKECNNGGHVVFPRNTIFTIGTALDLTFLKNIDLDIQGTIQFTADTDYWQKNAFKQVFQNATTFFQLGGEDVNVYGGGTLDGNGQVWYDLYASDIYTLRPILFGVIGLKGGRIEDLNFRYSPQWYTLVANSSQVLFSNIDIAGGSNSTHEAKNTDGWDTYRSTDIVIQNSHVNNGDDCVSFKPNSTNIIIQNMVCNGSHGMSVGSLGQYANEVDIVENVLVYNVSMSNASDGARIKVWPGASTALSGDLQGGGGSGYVKNITFDGMTVSNVDYAIEITQCYGQKNLTLCHQFPAKLTISDITVKNFKGTTSKKHDPRIGYLMCSSPEVCSNIKIENIDVKSPSGTDLYTCGGIPGIEKQVHCDAPKDKTDPNSSKASKPSKASRSSMRY</sequence>
<evidence type="ECO:0000256" key="18">
    <source>
        <dbReference type="SAM" id="SignalP"/>
    </source>
</evidence>
<keyword evidence="20" id="KW-1185">Reference proteome</keyword>
<feature type="chain" id="PRO_5003194750" description="galacturonan 1,4-alpha-galacturonidase" evidence="18">
    <location>
        <begin position="20"/>
        <end position="465"/>
    </location>
</feature>
<evidence type="ECO:0000313" key="19">
    <source>
        <dbReference type="EMBL" id="CBX91370.1"/>
    </source>
</evidence>
<keyword evidence="5" id="KW-0677">Repeat</keyword>
<keyword evidence="7" id="KW-1015">Disulfide bond</keyword>
<evidence type="ECO:0000256" key="15">
    <source>
        <dbReference type="PROSITE-ProRule" id="PRU10052"/>
    </source>
</evidence>
<evidence type="ECO:0000256" key="6">
    <source>
        <dbReference type="ARBA" id="ARBA00022801"/>
    </source>
</evidence>
<dbReference type="PROSITE" id="PS00502">
    <property type="entry name" value="POLYGALACTURONASE"/>
    <property type="match status" value="1"/>
</dbReference>
<keyword evidence="8" id="KW-0325">Glycoprotein</keyword>
<evidence type="ECO:0000256" key="7">
    <source>
        <dbReference type="ARBA" id="ARBA00023157"/>
    </source>
</evidence>
<dbReference type="STRING" id="985895.E4ZJT5"/>
<comment type="subcellular location">
    <subcellularLocation>
        <location evidence="1">Secreted</location>
    </subcellularLocation>
</comment>
<feature type="compositionally biased region" description="Basic and acidic residues" evidence="17">
    <location>
        <begin position="437"/>
        <end position="446"/>
    </location>
</feature>
<keyword evidence="4 18" id="KW-0732">Signal</keyword>
<dbReference type="PANTHER" id="PTHR31736:SF14">
    <property type="entry name" value="EXOPOLYGALACTURONASE X-1-RELATED"/>
    <property type="match status" value="1"/>
</dbReference>
<dbReference type="GO" id="GO:0005576">
    <property type="term" value="C:extracellular region"/>
    <property type="evidence" value="ECO:0007669"/>
    <property type="project" value="UniProtKB-SubCell"/>
</dbReference>
<protein>
    <recommendedName>
        <fullName evidence="11">galacturonan 1,4-alpha-galacturonidase</fullName>
        <ecNumber evidence="11">3.2.1.67</ecNumber>
    </recommendedName>
    <alternativeName>
        <fullName evidence="13">Galacturan 1,4-alpha-galacturonidase</fullName>
    </alternativeName>
    <alternativeName>
        <fullName evidence="12">Poly(1,4-alpha-D-galacturonide)galacturonohydrolase</fullName>
    </alternativeName>
</protein>
<dbReference type="EC" id="3.2.1.67" evidence="11"/>
<dbReference type="Gene3D" id="2.160.20.10">
    <property type="entry name" value="Single-stranded right-handed beta-helix, Pectin lyase-like"/>
    <property type="match status" value="1"/>
</dbReference>
<evidence type="ECO:0000256" key="4">
    <source>
        <dbReference type="ARBA" id="ARBA00022729"/>
    </source>
</evidence>
<dbReference type="eggNOG" id="ENOG502QPPR">
    <property type="taxonomic scope" value="Eukaryota"/>
</dbReference>
<dbReference type="AlphaFoldDB" id="E4ZJT5"/>
<dbReference type="InterPro" id="IPR006626">
    <property type="entry name" value="PbH1"/>
</dbReference>
<dbReference type="FunFam" id="2.160.20.10:FF:000027">
    <property type="entry name" value="Probable exopolygalacturonase X"/>
    <property type="match status" value="1"/>
</dbReference>
<evidence type="ECO:0000256" key="11">
    <source>
        <dbReference type="ARBA" id="ARBA00038933"/>
    </source>
</evidence>
<dbReference type="GO" id="GO:0071555">
    <property type="term" value="P:cell wall organization"/>
    <property type="evidence" value="ECO:0007669"/>
    <property type="project" value="UniProtKB-KW"/>
</dbReference>
<evidence type="ECO:0000256" key="14">
    <source>
        <dbReference type="ARBA" id="ARBA00048766"/>
    </source>
</evidence>
<dbReference type="PANTHER" id="PTHR31736">
    <property type="match status" value="1"/>
</dbReference>
<dbReference type="InterPro" id="IPR012334">
    <property type="entry name" value="Pectin_lyas_fold"/>
</dbReference>
<evidence type="ECO:0000256" key="10">
    <source>
        <dbReference type="ARBA" id="ARBA00023316"/>
    </source>
</evidence>
<name>E4ZJT5_LEPMJ</name>
<keyword evidence="10" id="KW-0961">Cell wall biogenesis/degradation</keyword>
<feature type="region of interest" description="Disordered" evidence="17">
    <location>
        <begin position="437"/>
        <end position="465"/>
    </location>
</feature>
<dbReference type="HOGENOM" id="CLU_016031_1_0_1"/>
<dbReference type="InParanoid" id="E4ZJT5"/>
<proteinExistence type="inferred from homology"/>
<keyword evidence="6 16" id="KW-0378">Hydrolase</keyword>
<evidence type="ECO:0000256" key="12">
    <source>
        <dbReference type="ARBA" id="ARBA00041604"/>
    </source>
</evidence>
<dbReference type="OrthoDB" id="187139at2759"/>
<dbReference type="GeneID" id="13288089"/>
<dbReference type="OMA" id="YSPQWYT"/>
<evidence type="ECO:0000256" key="2">
    <source>
        <dbReference type="ARBA" id="ARBA00008834"/>
    </source>
</evidence>
<comment type="similarity">
    <text evidence="2 16">Belongs to the glycosyl hydrolase 28 family.</text>
</comment>
<organism evidence="20">
    <name type="scientific">Leptosphaeria maculans (strain JN3 / isolate v23.1.3 / race Av1-4-5-6-7-8)</name>
    <name type="common">Blackleg fungus</name>
    <name type="synonym">Phoma lingam</name>
    <dbReference type="NCBI Taxonomy" id="985895"/>
    <lineage>
        <taxon>Eukaryota</taxon>
        <taxon>Fungi</taxon>
        <taxon>Dikarya</taxon>
        <taxon>Ascomycota</taxon>
        <taxon>Pezizomycotina</taxon>
        <taxon>Dothideomycetes</taxon>
        <taxon>Pleosporomycetidae</taxon>
        <taxon>Pleosporales</taxon>
        <taxon>Pleosporineae</taxon>
        <taxon>Leptosphaeriaceae</taxon>
        <taxon>Plenodomus</taxon>
        <taxon>Plenodomus lingam/Leptosphaeria maculans species complex</taxon>
    </lineage>
</organism>
<dbReference type="GO" id="GO:0004650">
    <property type="term" value="F:polygalacturonase activity"/>
    <property type="evidence" value="ECO:0007669"/>
    <property type="project" value="InterPro"/>
</dbReference>
<feature type="active site" evidence="15">
    <location>
        <position position="275"/>
    </location>
</feature>
<dbReference type="Proteomes" id="UP000002668">
    <property type="component" value="Genome"/>
</dbReference>
<keyword evidence="3" id="KW-0964">Secreted</keyword>
<evidence type="ECO:0000256" key="13">
    <source>
        <dbReference type="ARBA" id="ARBA00043142"/>
    </source>
</evidence>
<dbReference type="SMART" id="SM00710">
    <property type="entry name" value="PbH1"/>
    <property type="match status" value="6"/>
</dbReference>
<evidence type="ECO:0000256" key="8">
    <source>
        <dbReference type="ARBA" id="ARBA00023180"/>
    </source>
</evidence>
<evidence type="ECO:0000256" key="17">
    <source>
        <dbReference type="SAM" id="MobiDB-lite"/>
    </source>
</evidence>
<evidence type="ECO:0000256" key="1">
    <source>
        <dbReference type="ARBA" id="ARBA00004613"/>
    </source>
</evidence>